<evidence type="ECO:0000313" key="2">
    <source>
        <dbReference type="Proteomes" id="UP000017836"/>
    </source>
</evidence>
<name>W1PP62_AMBTC</name>
<dbReference type="InterPro" id="IPR021851">
    <property type="entry name" value="DUF3455"/>
</dbReference>
<gene>
    <name evidence="1" type="ORF">AMTR_s00153p00022310</name>
</gene>
<sequence length="235" mass="25315">MAIIAGKVLESVGRVGTIPDLLLQATSHSGFGGFADVSLIKRDKNKGGTAPGGGKCYKDNELVKVPYIARYSFYTRDTESEVGVGSPIGVPTGFKPLVNYFAEGVQIYAYNGSAWEFMRANAVLSSGPGQEIVGLHYFLDGDDGHGGRPTWKSLAPKSSVTCKVVANLQDNPNSVSWLLLEATSHTDGTRQLFGSVKYVQRVHTSGGLSPINNQEAKVGDLYASPYTAVYWFYYS</sequence>
<dbReference type="AlphaFoldDB" id="W1PP62"/>
<protein>
    <submittedName>
        <fullName evidence="1">Uncharacterized protein</fullName>
    </submittedName>
</protein>
<dbReference type="EMBL" id="KI393119">
    <property type="protein sequence ID" value="ERN08975.1"/>
    <property type="molecule type" value="Genomic_DNA"/>
</dbReference>
<dbReference type="PANTHER" id="PTHR35567:SF1">
    <property type="entry name" value="CONSERVED FUNGAL PROTEIN (AFU_ORTHOLOGUE AFUA_1G14230)"/>
    <property type="match status" value="1"/>
</dbReference>
<reference evidence="2" key="1">
    <citation type="journal article" date="2013" name="Science">
        <title>The Amborella genome and the evolution of flowering plants.</title>
        <authorList>
            <consortium name="Amborella Genome Project"/>
        </authorList>
    </citation>
    <scope>NUCLEOTIDE SEQUENCE [LARGE SCALE GENOMIC DNA]</scope>
</reference>
<dbReference type="HOGENOM" id="CLU_072446_0_0_1"/>
<dbReference type="OMA" id="NGSAWEF"/>
<proteinExistence type="predicted"/>
<dbReference type="Gramene" id="ERN08975">
    <property type="protein sequence ID" value="ERN08975"/>
    <property type="gene ID" value="AMTR_s00153p00022310"/>
</dbReference>
<dbReference type="Pfam" id="PF11937">
    <property type="entry name" value="DUF3455"/>
    <property type="match status" value="2"/>
</dbReference>
<organism evidence="1 2">
    <name type="scientific">Amborella trichopoda</name>
    <dbReference type="NCBI Taxonomy" id="13333"/>
    <lineage>
        <taxon>Eukaryota</taxon>
        <taxon>Viridiplantae</taxon>
        <taxon>Streptophyta</taxon>
        <taxon>Embryophyta</taxon>
        <taxon>Tracheophyta</taxon>
        <taxon>Spermatophyta</taxon>
        <taxon>Magnoliopsida</taxon>
        <taxon>Amborellales</taxon>
        <taxon>Amborellaceae</taxon>
        <taxon>Amborella</taxon>
    </lineage>
</organism>
<evidence type="ECO:0000313" key="1">
    <source>
        <dbReference type="EMBL" id="ERN08975.1"/>
    </source>
</evidence>
<dbReference type="Proteomes" id="UP000017836">
    <property type="component" value="Unassembled WGS sequence"/>
</dbReference>
<keyword evidence="2" id="KW-1185">Reference proteome</keyword>
<dbReference type="PANTHER" id="PTHR35567">
    <property type="entry name" value="MALATE DEHYDROGENASE (AFU_ORTHOLOGUE AFUA_2G13800)"/>
    <property type="match status" value="1"/>
</dbReference>
<accession>W1PP62</accession>
<dbReference type="eggNOG" id="ENOG502S9DI">
    <property type="taxonomic scope" value="Eukaryota"/>
</dbReference>